<feature type="compositionally biased region" description="Basic and acidic residues" evidence="1">
    <location>
        <begin position="1"/>
        <end position="12"/>
    </location>
</feature>
<proteinExistence type="predicted"/>
<dbReference type="EMBL" id="SMGG01000003">
    <property type="protein sequence ID" value="TCK61931.1"/>
    <property type="molecule type" value="Genomic_DNA"/>
</dbReference>
<feature type="transmembrane region" description="Helical" evidence="2">
    <location>
        <begin position="31"/>
        <end position="47"/>
    </location>
</feature>
<comment type="caution">
    <text evidence="3">The sequence shown here is derived from an EMBL/GenBank/DDBJ whole genome shotgun (WGS) entry which is preliminary data.</text>
</comment>
<keyword evidence="2" id="KW-0472">Membrane</keyword>
<feature type="region of interest" description="Disordered" evidence="1">
    <location>
        <begin position="1"/>
        <end position="22"/>
    </location>
</feature>
<evidence type="ECO:0000256" key="1">
    <source>
        <dbReference type="SAM" id="MobiDB-lite"/>
    </source>
</evidence>
<reference evidence="3 4" key="1">
    <citation type="submission" date="2019-03" db="EMBL/GenBank/DDBJ databases">
        <title>Genomic Encyclopedia of Type Strains, Phase IV (KMG-IV): sequencing the most valuable type-strain genomes for metagenomic binning, comparative biology and taxonomic classification.</title>
        <authorList>
            <person name="Goeker M."/>
        </authorList>
    </citation>
    <scope>NUCLEOTIDE SEQUENCE [LARGE SCALE GENOMIC DNA]</scope>
    <source>
        <strain evidence="3 4">DSM 24984</strain>
    </source>
</reference>
<gene>
    <name evidence="3" type="ORF">C8D98_0438</name>
</gene>
<keyword evidence="4" id="KW-1185">Reference proteome</keyword>
<dbReference type="Proteomes" id="UP000294614">
    <property type="component" value="Unassembled WGS sequence"/>
</dbReference>
<keyword evidence="2" id="KW-1133">Transmembrane helix</keyword>
<evidence type="ECO:0000256" key="2">
    <source>
        <dbReference type="SAM" id="Phobius"/>
    </source>
</evidence>
<name>A0A4V2PSD8_9BACT</name>
<organism evidence="3 4">
    <name type="scientific">Seleniivibrio woodruffii</name>
    <dbReference type="NCBI Taxonomy" id="1078050"/>
    <lineage>
        <taxon>Bacteria</taxon>
        <taxon>Pseudomonadati</taxon>
        <taxon>Deferribacterota</taxon>
        <taxon>Deferribacteres</taxon>
        <taxon>Deferribacterales</taxon>
        <taxon>Geovibrionaceae</taxon>
        <taxon>Seleniivibrio</taxon>
    </lineage>
</organism>
<evidence type="ECO:0000313" key="4">
    <source>
        <dbReference type="Proteomes" id="UP000294614"/>
    </source>
</evidence>
<evidence type="ECO:0000313" key="3">
    <source>
        <dbReference type="EMBL" id="TCK61931.1"/>
    </source>
</evidence>
<protein>
    <submittedName>
        <fullName evidence="3">Uncharacterized protein</fullName>
    </submittedName>
</protein>
<sequence>MNTEPEIKKDPAETSEDLPIGHKDDDYNGKLMFMLLVVVILAVLIYVI</sequence>
<keyword evidence="2" id="KW-0812">Transmembrane</keyword>
<accession>A0A4V2PSD8</accession>
<dbReference type="AlphaFoldDB" id="A0A4V2PSD8"/>